<dbReference type="Pfam" id="PF00106">
    <property type="entry name" value="adh_short"/>
    <property type="match status" value="1"/>
</dbReference>
<evidence type="ECO:0000256" key="1">
    <source>
        <dbReference type="ARBA" id="ARBA00006484"/>
    </source>
</evidence>
<dbReference type="GO" id="GO:0016491">
    <property type="term" value="F:oxidoreductase activity"/>
    <property type="evidence" value="ECO:0007669"/>
    <property type="project" value="UniProtKB-KW"/>
</dbReference>
<evidence type="ECO:0000313" key="3">
    <source>
        <dbReference type="EMBL" id="XDQ43513.1"/>
    </source>
</evidence>
<dbReference type="PRINTS" id="PR00081">
    <property type="entry name" value="GDHRDH"/>
</dbReference>
<dbReference type="InterPro" id="IPR036291">
    <property type="entry name" value="NAD(P)-bd_dom_sf"/>
</dbReference>
<proteinExistence type="inferred from homology"/>
<name>A0AB39QJA9_9ACTN</name>
<dbReference type="SUPFAM" id="SSF51735">
    <property type="entry name" value="NAD(P)-binding Rossmann-fold domains"/>
    <property type="match status" value="1"/>
</dbReference>
<dbReference type="EMBL" id="CP163441">
    <property type="protein sequence ID" value="XDQ43513.1"/>
    <property type="molecule type" value="Genomic_DNA"/>
</dbReference>
<reference evidence="3" key="1">
    <citation type="submission" date="2024-07" db="EMBL/GenBank/DDBJ databases">
        <authorList>
            <person name="Yu S.T."/>
        </authorList>
    </citation>
    <scope>NUCLEOTIDE SEQUENCE</scope>
    <source>
        <strain evidence="3">R39</strain>
    </source>
</reference>
<keyword evidence="2" id="KW-0560">Oxidoreductase</keyword>
<accession>A0AB39QJA9</accession>
<dbReference type="RefSeq" id="WP_369222634.1">
    <property type="nucleotide sequence ID" value="NZ_CP163441.1"/>
</dbReference>
<gene>
    <name evidence="3" type="ORF">AB5J52_15280</name>
</gene>
<comment type="similarity">
    <text evidence="1">Belongs to the short-chain dehydrogenases/reductases (SDR) family.</text>
</comment>
<dbReference type="Gene3D" id="3.40.50.720">
    <property type="entry name" value="NAD(P)-binding Rossmann-like Domain"/>
    <property type="match status" value="1"/>
</dbReference>
<dbReference type="AlphaFoldDB" id="A0AB39QJA9"/>
<dbReference type="PANTHER" id="PTHR24320">
    <property type="entry name" value="RETINOL DEHYDROGENASE"/>
    <property type="match status" value="1"/>
</dbReference>
<evidence type="ECO:0000256" key="2">
    <source>
        <dbReference type="ARBA" id="ARBA00023002"/>
    </source>
</evidence>
<protein>
    <submittedName>
        <fullName evidence="3">SDR family NAD(P)-dependent oxidoreductase</fullName>
    </submittedName>
</protein>
<dbReference type="PANTHER" id="PTHR24320:SF148">
    <property type="entry name" value="NAD(P)-BINDING ROSSMANN-FOLD SUPERFAMILY PROTEIN"/>
    <property type="match status" value="1"/>
</dbReference>
<sequence>MTTRPRKAWIITGPTSGIGYRTALEMAPHGTIVLVGRSPARLKDVEKEINALPAGHALSVVCDFSDLAGAQRAAEEIAALGLPVAGLLNNAGIMPTATSATAQGWDLAFTTNHLGPFAFTQALIPHLPDGANVVFTCSAVEDPERGPAVAAGFRGARYLSAEDSLHGRWKPGGSAKPGYDAYATSKQANLATVLALARETPRLGFNAVEPGFNPGTGLGRDANPVLKLLATYVFGPLAPLMPGGSTPKRAARMITGVLTDTSNRTGVYHDEKGNPMLGSAQVRDNAFQDRVVAETRALLKQLS</sequence>
<dbReference type="InterPro" id="IPR002347">
    <property type="entry name" value="SDR_fam"/>
</dbReference>
<organism evidence="3">
    <name type="scientific">Streptomyces sp. R39</name>
    <dbReference type="NCBI Taxonomy" id="3238631"/>
    <lineage>
        <taxon>Bacteria</taxon>
        <taxon>Bacillati</taxon>
        <taxon>Actinomycetota</taxon>
        <taxon>Actinomycetes</taxon>
        <taxon>Kitasatosporales</taxon>
        <taxon>Streptomycetaceae</taxon>
        <taxon>Streptomyces</taxon>
    </lineage>
</organism>